<evidence type="ECO:0000259" key="2">
    <source>
        <dbReference type="Pfam" id="PF00206"/>
    </source>
</evidence>
<dbReference type="FunCoup" id="B3S676">
    <property type="interactions" value="713"/>
</dbReference>
<dbReference type="GO" id="GO:0042450">
    <property type="term" value="P:L-arginine biosynthetic process via ornithine"/>
    <property type="evidence" value="ECO:0000318"/>
    <property type="project" value="GO_Central"/>
</dbReference>
<dbReference type="OMA" id="DFAIEFC"/>
<comment type="similarity">
    <text evidence="1">Belongs to the lyase 1 family. Argininosuccinate lyase subfamily.</text>
</comment>
<evidence type="ECO:0008006" key="6">
    <source>
        <dbReference type="Google" id="ProtNLM"/>
    </source>
</evidence>
<dbReference type="GO" id="GO:0004056">
    <property type="term" value="F:argininosuccinate lyase activity"/>
    <property type="evidence" value="ECO:0000318"/>
    <property type="project" value="GO_Central"/>
</dbReference>
<dbReference type="KEGG" id="tad:TRIADDRAFT_30108"/>
<dbReference type="Gene3D" id="1.10.40.30">
    <property type="entry name" value="Fumarase/aspartase (C-terminal domain)"/>
    <property type="match status" value="1"/>
</dbReference>
<dbReference type="PANTHER" id="PTHR43814:SF1">
    <property type="entry name" value="ARGININOSUCCINATE LYASE"/>
    <property type="match status" value="1"/>
</dbReference>
<dbReference type="SUPFAM" id="SSF48557">
    <property type="entry name" value="L-aspartase-like"/>
    <property type="match status" value="1"/>
</dbReference>
<dbReference type="InterPro" id="IPR009049">
    <property type="entry name" value="Argininosuccinate_lyase"/>
</dbReference>
<dbReference type="STRING" id="10228.B3S676"/>
<dbReference type="GeneID" id="6757070"/>
<dbReference type="FunFam" id="1.20.200.10:FF:000002">
    <property type="entry name" value="Argininosuccinate lyase"/>
    <property type="match status" value="1"/>
</dbReference>
<feature type="non-terminal residue" evidence="4">
    <location>
        <position position="1"/>
    </location>
</feature>
<dbReference type="InParanoid" id="B3S676"/>
<dbReference type="Pfam" id="PF00206">
    <property type="entry name" value="Lyase_1"/>
    <property type="match status" value="1"/>
</dbReference>
<dbReference type="CTD" id="6757070"/>
<gene>
    <name evidence="4" type="ORF">TRIADDRAFT_30108</name>
</gene>
<dbReference type="Gene3D" id="1.20.200.10">
    <property type="entry name" value="Fumarase/aspartase (Central domain)"/>
    <property type="match status" value="1"/>
</dbReference>
<evidence type="ECO:0000313" key="5">
    <source>
        <dbReference type="Proteomes" id="UP000009022"/>
    </source>
</evidence>
<dbReference type="NCBIfam" id="TIGR00838">
    <property type="entry name" value="argH"/>
    <property type="match status" value="1"/>
</dbReference>
<evidence type="ECO:0000313" key="4">
    <source>
        <dbReference type="EMBL" id="EDV21709.1"/>
    </source>
</evidence>
<proteinExistence type="inferred from homology"/>
<dbReference type="FunFam" id="1.10.40.30:FF:000001">
    <property type="entry name" value="Argininosuccinate lyase"/>
    <property type="match status" value="1"/>
</dbReference>
<dbReference type="PRINTS" id="PR00149">
    <property type="entry name" value="FUMRATELYASE"/>
</dbReference>
<protein>
    <recommendedName>
        <fullName evidence="6">Argininosuccinate lyase</fullName>
    </recommendedName>
</protein>
<dbReference type="PRINTS" id="PR00145">
    <property type="entry name" value="ARGSUCLYASE"/>
</dbReference>
<dbReference type="PROSITE" id="PS00163">
    <property type="entry name" value="FUMARATE_LYASES"/>
    <property type="match status" value="1"/>
</dbReference>
<organism evidence="4 5">
    <name type="scientific">Trichoplax adhaerens</name>
    <name type="common">Trichoplax reptans</name>
    <dbReference type="NCBI Taxonomy" id="10228"/>
    <lineage>
        <taxon>Eukaryota</taxon>
        <taxon>Metazoa</taxon>
        <taxon>Placozoa</taxon>
        <taxon>Uniplacotomia</taxon>
        <taxon>Trichoplacea</taxon>
        <taxon>Trichoplacidae</taxon>
        <taxon>Trichoplax</taxon>
    </lineage>
</organism>
<dbReference type="InterPro" id="IPR022761">
    <property type="entry name" value="Fumarate_lyase_N"/>
</dbReference>
<dbReference type="RefSeq" id="XP_002115857.1">
    <property type="nucleotide sequence ID" value="XM_002115821.1"/>
</dbReference>
<name>B3S676_TRIAD</name>
<dbReference type="InterPro" id="IPR008948">
    <property type="entry name" value="L-Aspartase-like"/>
</dbReference>
<dbReference type="AlphaFoldDB" id="B3S676"/>
<dbReference type="HOGENOM" id="CLU_027272_2_1_1"/>
<feature type="domain" description="Argininosuccinate lyase C-terminal" evidence="3">
    <location>
        <begin position="365"/>
        <end position="432"/>
    </location>
</feature>
<dbReference type="Pfam" id="PF14698">
    <property type="entry name" value="ASL_C2"/>
    <property type="match status" value="1"/>
</dbReference>
<dbReference type="Gene3D" id="1.10.275.10">
    <property type="entry name" value="Fumarase/aspartase (N-terminal domain)"/>
    <property type="match status" value="1"/>
</dbReference>
<dbReference type="InterPro" id="IPR000362">
    <property type="entry name" value="Fumarate_lyase_fam"/>
</dbReference>
<dbReference type="GO" id="GO:0005829">
    <property type="term" value="C:cytosol"/>
    <property type="evidence" value="ECO:0000318"/>
    <property type="project" value="GO_Central"/>
</dbReference>
<dbReference type="PANTHER" id="PTHR43814">
    <property type="entry name" value="ARGININOSUCCINATE LYASE"/>
    <property type="match status" value="1"/>
</dbReference>
<evidence type="ECO:0000259" key="3">
    <source>
        <dbReference type="Pfam" id="PF14698"/>
    </source>
</evidence>
<dbReference type="HAMAP" id="MF_00006">
    <property type="entry name" value="Arg_succ_lyase"/>
    <property type="match status" value="1"/>
</dbReference>
<accession>B3S676</accession>
<dbReference type="Proteomes" id="UP000009022">
    <property type="component" value="Unassembled WGS sequence"/>
</dbReference>
<dbReference type="CDD" id="cd01359">
    <property type="entry name" value="Argininosuccinate_lyase"/>
    <property type="match status" value="1"/>
</dbReference>
<reference evidence="4 5" key="1">
    <citation type="journal article" date="2008" name="Nature">
        <title>The Trichoplax genome and the nature of placozoans.</title>
        <authorList>
            <person name="Srivastava M."/>
            <person name="Begovic E."/>
            <person name="Chapman J."/>
            <person name="Putnam N.H."/>
            <person name="Hellsten U."/>
            <person name="Kawashima T."/>
            <person name="Kuo A."/>
            <person name="Mitros T."/>
            <person name="Salamov A."/>
            <person name="Carpenter M.L."/>
            <person name="Signorovitch A.Y."/>
            <person name="Moreno M.A."/>
            <person name="Kamm K."/>
            <person name="Grimwood J."/>
            <person name="Schmutz J."/>
            <person name="Shapiro H."/>
            <person name="Grigoriev I.V."/>
            <person name="Buss L.W."/>
            <person name="Schierwater B."/>
            <person name="Dellaporta S.L."/>
            <person name="Rokhsar D.S."/>
        </authorList>
    </citation>
    <scope>NUCLEOTIDE SEQUENCE [LARGE SCALE GENOMIC DNA]</scope>
    <source>
        <strain evidence="4 5">Grell-BS-1999</strain>
    </source>
</reference>
<dbReference type="PhylomeDB" id="B3S676"/>
<dbReference type="FunFam" id="1.10.275.10:FF:000002">
    <property type="entry name" value="Argininosuccinate lyase"/>
    <property type="match status" value="1"/>
</dbReference>
<dbReference type="OrthoDB" id="2561043at2759"/>
<dbReference type="InterPro" id="IPR020557">
    <property type="entry name" value="Fumarate_lyase_CS"/>
</dbReference>
<dbReference type="eggNOG" id="KOG1316">
    <property type="taxonomic scope" value="Eukaryota"/>
</dbReference>
<sequence length="466" mass="52279">TTEKLWGGRFTGSTDPVMESFNACIEIDKRLCFADIKGSIAYAKGLTKLDLLTEEECDILLKGLKQIQEEWKNGRFEIKKNDEDIHTANERRLKELVGATAGKLHTGRSRNDQVATDVRLWLKSALDELKSLLLDVIHALINRADREIGIIMPGYTHLQRAQPIQWSHWLLSHSWALRRDSERLKELVKRVDILPLGSGALAGNAFGIDRKFLASELGFSDISGNSLDATSDRDFIAEFLFWATIVMTHISKISEDLILYSTKEFDFLKFADAYSTGSSLMPQKKNSDSAELIRGKTGKVFGNCCALLMVLKGLPSTYNKDLQEDKAPMFDTFDTLNGALKIIHGIFSTLTINEKKMEAALSVEMLATDLAYYLVKKGIPFREAHSMAGQAVQIAERRGCGLNQIDLESLQEISKMFTKDVVQVWNYRNSVEQYTSIGGTSTKSILDQIDVMKQWIVKQTDETGSS</sequence>
<feature type="domain" description="Fumarate lyase N-terminal" evidence="2">
    <location>
        <begin position="8"/>
        <end position="302"/>
    </location>
</feature>
<dbReference type="InterPro" id="IPR024083">
    <property type="entry name" value="Fumarase/histidase_N"/>
</dbReference>
<dbReference type="EMBL" id="DS985252">
    <property type="protein sequence ID" value="EDV21709.1"/>
    <property type="molecule type" value="Genomic_DNA"/>
</dbReference>
<evidence type="ECO:0000256" key="1">
    <source>
        <dbReference type="ARBA" id="ARBA00010755"/>
    </source>
</evidence>
<keyword evidence="5" id="KW-1185">Reference proteome</keyword>
<dbReference type="InterPro" id="IPR029419">
    <property type="entry name" value="Arg_succ_lyase_C"/>
</dbReference>